<keyword evidence="4" id="KW-0442">Lipid degradation</keyword>
<evidence type="ECO:0000256" key="2">
    <source>
        <dbReference type="ARBA" id="ARBA00012657"/>
    </source>
</evidence>
<dbReference type="PANTHER" id="PTHR15172">
    <property type="entry name" value="GALACTOCEREBROSIDASE"/>
    <property type="match status" value="1"/>
</dbReference>
<keyword evidence="3" id="KW-0443">Lipid metabolism</keyword>
<dbReference type="InterPro" id="IPR017853">
    <property type="entry name" value="GH"/>
</dbReference>
<gene>
    <name evidence="8" type="ORF">BACPLE_00398</name>
</gene>
<dbReference type="InterPro" id="IPR049161">
    <property type="entry name" value="GH59_cat"/>
</dbReference>
<evidence type="ECO:0000256" key="1">
    <source>
        <dbReference type="ARBA" id="ARBA00005637"/>
    </source>
</evidence>
<proteinExistence type="inferred from homology"/>
<dbReference type="SUPFAM" id="SSF51445">
    <property type="entry name" value="(Trans)glycosidases"/>
    <property type="match status" value="1"/>
</dbReference>
<dbReference type="Proteomes" id="UP000003452">
    <property type="component" value="Unassembled WGS sequence"/>
</dbReference>
<dbReference type="GO" id="GO:0016020">
    <property type="term" value="C:membrane"/>
    <property type="evidence" value="ECO:0007669"/>
    <property type="project" value="GOC"/>
</dbReference>
<dbReference type="RefSeq" id="WP_007559821.1">
    <property type="nucleotide sequence ID" value="NZ_DS990123.1"/>
</dbReference>
<dbReference type="EMBL" id="ABQC02000003">
    <property type="protein sequence ID" value="EDY97202.1"/>
    <property type="molecule type" value="Genomic_DNA"/>
</dbReference>
<keyword evidence="3" id="KW-0746">Sphingolipid metabolism</keyword>
<organism evidence="8 9">
    <name type="scientific">Phocaeicola plebeius (strain DSM 17135 / JCM 12973 / CCUG 54634 / M2)</name>
    <name type="common">Bacteroides plebeius</name>
    <dbReference type="NCBI Taxonomy" id="484018"/>
    <lineage>
        <taxon>Bacteria</taxon>
        <taxon>Pseudomonadati</taxon>
        <taxon>Bacteroidota</taxon>
        <taxon>Bacteroidia</taxon>
        <taxon>Bacteroidales</taxon>
        <taxon>Bacteroidaceae</taxon>
        <taxon>Phocaeicola</taxon>
    </lineage>
</organism>
<comment type="similarity">
    <text evidence="1">Belongs to the glycosyl hydrolase 59 family.</text>
</comment>
<evidence type="ECO:0000313" key="9">
    <source>
        <dbReference type="Proteomes" id="UP000003452"/>
    </source>
</evidence>
<dbReference type="GO" id="GO:0005764">
    <property type="term" value="C:lysosome"/>
    <property type="evidence" value="ECO:0007669"/>
    <property type="project" value="TreeGrafter"/>
</dbReference>
<dbReference type="GO" id="GO:0004336">
    <property type="term" value="F:galactosylceramidase activity"/>
    <property type="evidence" value="ECO:0007669"/>
    <property type="project" value="UniProtKB-EC"/>
</dbReference>
<evidence type="ECO:0000259" key="6">
    <source>
        <dbReference type="Pfam" id="PF02057"/>
    </source>
</evidence>
<dbReference type="Pfam" id="PF02057">
    <property type="entry name" value="Glyco_hydro_59"/>
    <property type="match status" value="1"/>
</dbReference>
<evidence type="ECO:0000256" key="5">
    <source>
        <dbReference type="ARBA" id="ARBA00033098"/>
    </source>
</evidence>
<evidence type="ECO:0000313" key="8">
    <source>
        <dbReference type="EMBL" id="EDY97202.1"/>
    </source>
</evidence>
<protein>
    <recommendedName>
        <fullName evidence="2">galactosylceramidase</fullName>
        <ecNumber evidence="2">3.2.1.46</ecNumber>
    </recommendedName>
    <alternativeName>
        <fullName evidence="5">Galactosylceramidase</fullName>
    </alternativeName>
</protein>
<comment type="caution">
    <text evidence="8">The sequence shown here is derived from an EMBL/GenBank/DDBJ whole genome shotgun (WGS) entry which is preliminary data.</text>
</comment>
<sequence length="710" mass="80653">MIKMALKKNRRGLVFHFLLYINFFSVVMAQQTVCLSDRSTGKRFDGIGIVNGGGATSVLLKDYPERQRNEIMDMVYKPMFGASVSSLLVEIPGDGNSTQGSMPSHSHYLGDFNYRRGYIWWIMQEAKKRNPLLTLDGTAWSTPAWVENFWSQKMVDYYISWLLGLRRVHGLNLDAIGCHNEKGVSYEFVKELRKAMDEKGFRDVKLHGFDNWGSSKMNFLDDMQADKELRGALDIVSAHTFSEIQLTKEQRKMIEDMGKPIWNTEDHVYRKGFDALISIVKCFNENYIISGATKIINWYDIAGVYPLEPYSCDPAMILAREPWSGNYEIREALWGYAHYGQFTQVGWRYVDDGCVNLEQGGSMVTLGEPETGDYSIIFETKDAERPQVVKVKVAGGLSTNKLCVWYSDSKKQFIRVEDITPQNGYYSITLKPNSVYSISTTTGQQKGGGSHIPLSTPFPIPYEDDFDSYSHPVEWGYLPHYTADIIGCFELVERPDHRGQCIRQVVGEHTLSWAPEWHHYTILGDSAWTDYEVSADVYLNPQDEAAVMGRLCDVGSGYGIWAKGYYLKLDDKGNCSLVISKGKKDQKELIGDAEQQAMILARTDVEVGGEYVLATAEIEGINACEWHSLKLRFLGNELIGFVDGKEVLRTVSDCYLHGMAGLMAPLQKYRVSTPYFDNLRILPMGQTKTVVRVVEKRNISPLYPDVYRYR</sequence>
<dbReference type="Gene3D" id="3.20.20.80">
    <property type="entry name" value="Glycosidases"/>
    <property type="match status" value="1"/>
</dbReference>
<dbReference type="PANTHER" id="PTHR15172:SF1">
    <property type="entry name" value="GALACTOCEREBROSIDASE"/>
    <property type="match status" value="1"/>
</dbReference>
<accession>B5CUM7</accession>
<dbReference type="EC" id="3.2.1.46" evidence="2"/>
<dbReference type="InterPro" id="IPR001286">
    <property type="entry name" value="Glyco_hydro_59"/>
</dbReference>
<feature type="domain" description="Glycosyl hydrolase family 59 catalytic" evidence="6">
    <location>
        <begin position="44"/>
        <end position="341"/>
    </location>
</feature>
<dbReference type="Gene3D" id="2.60.120.560">
    <property type="entry name" value="Exo-inulinase, domain 1"/>
    <property type="match status" value="1"/>
</dbReference>
<dbReference type="InterPro" id="IPR013785">
    <property type="entry name" value="Aldolase_TIM"/>
</dbReference>
<reference evidence="8 9" key="1">
    <citation type="submission" date="2008-08" db="EMBL/GenBank/DDBJ databases">
        <title>Draft genome sequence of Bacteroides plebeius (DSM 17135).</title>
        <authorList>
            <person name="Sudarsanam P."/>
            <person name="Ley R."/>
            <person name="Guruge J."/>
            <person name="Turnbaugh P.J."/>
            <person name="Mahowald M."/>
            <person name="Liep D."/>
            <person name="Gordon J."/>
        </authorList>
    </citation>
    <scope>NUCLEOTIDE SEQUENCE [LARGE SCALE GENOMIC DNA]</scope>
    <source>
        <strain evidence="9">DSM 17135 / JCM 12973 / M2</strain>
    </source>
</reference>
<dbReference type="GeneID" id="43184186"/>
<reference evidence="8 9" key="2">
    <citation type="submission" date="2008-08" db="EMBL/GenBank/DDBJ databases">
        <authorList>
            <person name="Fulton L."/>
            <person name="Clifton S."/>
            <person name="Fulton B."/>
            <person name="Xu J."/>
            <person name="Minx P."/>
            <person name="Pepin K.H."/>
            <person name="Johnson M."/>
            <person name="Thiruvilangam P."/>
            <person name="Bhonagiri V."/>
            <person name="Nash W.E."/>
            <person name="Mardis E.R."/>
            <person name="Wilson R.K."/>
        </authorList>
    </citation>
    <scope>NUCLEOTIDE SEQUENCE [LARGE SCALE GENOMIC DNA]</scope>
    <source>
        <strain evidence="9">DSM 17135 / JCM 12973 / M2</strain>
    </source>
</reference>
<dbReference type="PRINTS" id="PR00850">
    <property type="entry name" value="GLHYDRLASE59"/>
</dbReference>
<dbReference type="eggNOG" id="COG5520">
    <property type="taxonomic scope" value="Bacteria"/>
</dbReference>
<dbReference type="InterPro" id="IPR049162">
    <property type="entry name" value="GH59_C"/>
</dbReference>
<evidence type="ECO:0000256" key="3">
    <source>
        <dbReference type="ARBA" id="ARBA00022919"/>
    </source>
</evidence>
<dbReference type="Gene3D" id="3.20.20.70">
    <property type="entry name" value="Aldolase class I"/>
    <property type="match status" value="1"/>
</dbReference>
<keyword evidence="8" id="KW-0378">Hydrolase</keyword>
<dbReference type="GO" id="GO:0006683">
    <property type="term" value="P:galactosylceramide catabolic process"/>
    <property type="evidence" value="ECO:0007669"/>
    <property type="project" value="InterPro"/>
</dbReference>
<dbReference type="AlphaFoldDB" id="B5CUM7"/>
<dbReference type="HOGENOM" id="CLU_015456_2_0_10"/>
<evidence type="ECO:0000259" key="7">
    <source>
        <dbReference type="Pfam" id="PF21708"/>
    </source>
</evidence>
<dbReference type="Pfam" id="PF21708">
    <property type="entry name" value="Glyco_hydro_59_C"/>
    <property type="match status" value="1"/>
</dbReference>
<name>B5CUM7_PHOPM</name>
<feature type="domain" description="Glycosyl hydrolase family 59 C-terminal lectin" evidence="7">
    <location>
        <begin position="486"/>
        <end position="551"/>
    </location>
</feature>
<evidence type="ECO:0000256" key="4">
    <source>
        <dbReference type="ARBA" id="ARBA00022963"/>
    </source>
</evidence>